<dbReference type="PANTHER" id="PTHR46229:SF2">
    <property type="entry name" value="BOLA-LIKE PROTEIN 1"/>
    <property type="match status" value="1"/>
</dbReference>
<feature type="region of interest" description="Disordered" evidence="3">
    <location>
        <begin position="104"/>
        <end position="123"/>
    </location>
</feature>
<dbReference type="InterPro" id="IPR050961">
    <property type="entry name" value="BolA/IbaG_stress_morph_reg"/>
</dbReference>
<dbReference type="FunFam" id="3.30.300.90:FF:000001">
    <property type="entry name" value="Transcriptional regulator BolA"/>
    <property type="match status" value="1"/>
</dbReference>
<dbReference type="Gene3D" id="3.30.300.90">
    <property type="entry name" value="BolA-like"/>
    <property type="match status" value="1"/>
</dbReference>
<evidence type="ECO:0000256" key="1">
    <source>
        <dbReference type="ARBA" id="ARBA00005578"/>
    </source>
</evidence>
<evidence type="ECO:0000256" key="2">
    <source>
        <dbReference type="RuleBase" id="RU003860"/>
    </source>
</evidence>
<evidence type="ECO:0000256" key="3">
    <source>
        <dbReference type="SAM" id="MobiDB-lite"/>
    </source>
</evidence>
<reference evidence="4" key="1">
    <citation type="submission" date="2021-01" db="EMBL/GenBank/DDBJ databases">
        <authorList>
            <person name="Corre E."/>
            <person name="Pelletier E."/>
            <person name="Niang G."/>
            <person name="Scheremetjew M."/>
            <person name="Finn R."/>
            <person name="Kale V."/>
            <person name="Holt S."/>
            <person name="Cochrane G."/>
            <person name="Meng A."/>
            <person name="Brown T."/>
            <person name="Cohen L."/>
        </authorList>
    </citation>
    <scope>NUCLEOTIDE SEQUENCE</scope>
    <source>
        <strain evidence="4">RCC1130</strain>
    </source>
</reference>
<protein>
    <recommendedName>
        <fullName evidence="5">BolA-like protein</fullName>
    </recommendedName>
</protein>
<dbReference type="PIRSF" id="PIRSF003113">
    <property type="entry name" value="BolA"/>
    <property type="match status" value="1"/>
</dbReference>
<comment type="similarity">
    <text evidence="1 2">Belongs to the BolA/IbaG family.</text>
</comment>
<dbReference type="Pfam" id="PF01722">
    <property type="entry name" value="BolA"/>
    <property type="match status" value="1"/>
</dbReference>
<accession>A0A7S0NV24</accession>
<evidence type="ECO:0000313" key="4">
    <source>
        <dbReference type="EMBL" id="CAD8533590.1"/>
    </source>
</evidence>
<dbReference type="GO" id="GO:0005739">
    <property type="term" value="C:mitochondrion"/>
    <property type="evidence" value="ECO:0007669"/>
    <property type="project" value="TreeGrafter"/>
</dbReference>
<dbReference type="GO" id="GO:1990229">
    <property type="term" value="C:iron-sulfur cluster assembly complex"/>
    <property type="evidence" value="ECO:0007669"/>
    <property type="project" value="UniProtKB-ARBA"/>
</dbReference>
<dbReference type="AlphaFoldDB" id="A0A7S0NV24"/>
<sequence>MGALERVRRMAMAVESGSATPVMDAVRTKLAARFAPAHLDVINESHAHNVPRGSETHFKVIVVSDAFASQPLIGRHRLVNATLEEELAGPIHALSIVAKTPEQWERAHGEVPKSPVCMGGSKR</sequence>
<dbReference type="PANTHER" id="PTHR46229">
    <property type="entry name" value="BOLA TRANSCRIPTION REGULATOR"/>
    <property type="match status" value="1"/>
</dbReference>
<dbReference type="InterPro" id="IPR036065">
    <property type="entry name" value="BolA-like_sf"/>
</dbReference>
<dbReference type="InterPro" id="IPR002634">
    <property type="entry name" value="BolA"/>
</dbReference>
<dbReference type="EMBL" id="HBER01017524">
    <property type="protein sequence ID" value="CAD8533590.1"/>
    <property type="molecule type" value="Transcribed_RNA"/>
</dbReference>
<evidence type="ECO:0008006" key="5">
    <source>
        <dbReference type="Google" id="ProtNLM"/>
    </source>
</evidence>
<gene>
    <name evidence="4" type="ORF">CLEP1334_LOCUS8845</name>
</gene>
<dbReference type="SUPFAM" id="SSF82657">
    <property type="entry name" value="BolA-like"/>
    <property type="match status" value="1"/>
</dbReference>
<name>A0A7S0NV24_9EUKA</name>
<proteinExistence type="inferred from homology"/>
<organism evidence="4">
    <name type="scientific">Calcidiscus leptoporus</name>
    <dbReference type="NCBI Taxonomy" id="127549"/>
    <lineage>
        <taxon>Eukaryota</taxon>
        <taxon>Haptista</taxon>
        <taxon>Haptophyta</taxon>
        <taxon>Prymnesiophyceae</taxon>
        <taxon>Coccolithales</taxon>
        <taxon>Calcidiscaceae</taxon>
        <taxon>Calcidiscus</taxon>
    </lineage>
</organism>